<reference evidence="1 2" key="1">
    <citation type="submission" date="2020-02" db="EMBL/GenBank/DDBJ databases">
        <authorList>
            <person name="Hogendoorn C."/>
        </authorList>
    </citation>
    <scope>NUCLEOTIDE SEQUENCE [LARGE SCALE GENOMIC DNA]</scope>
    <source>
        <strain evidence="1">R501</strain>
    </source>
</reference>
<name>A0A6F8ZF98_9FIRM</name>
<keyword evidence="2" id="KW-1185">Reference proteome</keyword>
<evidence type="ECO:0008006" key="3">
    <source>
        <dbReference type="Google" id="ProtNLM"/>
    </source>
</evidence>
<organism evidence="1 2">
    <name type="scientific">Candidatus Hydrogenisulfobacillus filiaventi</name>
    <dbReference type="NCBI Taxonomy" id="2707344"/>
    <lineage>
        <taxon>Bacteria</taxon>
        <taxon>Bacillati</taxon>
        <taxon>Bacillota</taxon>
        <taxon>Clostridia</taxon>
        <taxon>Eubacteriales</taxon>
        <taxon>Clostridiales Family XVII. Incertae Sedis</taxon>
        <taxon>Candidatus Hydrogenisulfobacillus</taxon>
    </lineage>
</organism>
<accession>A0A6F8ZF98</accession>
<dbReference type="EMBL" id="LR778114">
    <property type="protein sequence ID" value="CAB1128374.1"/>
    <property type="molecule type" value="Genomic_DNA"/>
</dbReference>
<dbReference type="KEGG" id="hfv:R50_0868"/>
<dbReference type="AlphaFoldDB" id="A0A6F8ZF98"/>
<evidence type="ECO:0000313" key="1">
    <source>
        <dbReference type="EMBL" id="CAB1128374.1"/>
    </source>
</evidence>
<gene>
    <name evidence="1" type="ORF">R50_0868</name>
</gene>
<dbReference type="Proteomes" id="UP000503399">
    <property type="component" value="Chromosome"/>
</dbReference>
<sequence length="273" mass="29825">MQVVVPSRVFEEMGLTLRGALRRLGYRAEAVTRPVAGAGPALVLGAQLLAPPELRALAPGSVLYNLEPLDPAAPWLTPPVRAAFRERPVWDYSRRNCRTWAGLGVAGPLRVPVGYVPELTRIPPTGAEDIEVLFYGTPNPRRLQVLEALRARGVRVAAAFGVWGPARDALIARARLVLNIHYHPVRIFEVVRVSYLLANRKAVVTECDPDTELDEDLRGAVRAVPYEGLVEACRELLANPAARRELGERGLAAMAARDETVLLARALAGRETD</sequence>
<protein>
    <recommendedName>
        <fullName evidence="3">Glycosyltransferase family 1 protein</fullName>
    </recommendedName>
</protein>
<proteinExistence type="predicted"/>
<evidence type="ECO:0000313" key="2">
    <source>
        <dbReference type="Proteomes" id="UP000503399"/>
    </source>
</evidence>